<dbReference type="CDD" id="cd14688">
    <property type="entry name" value="bZIP_YAP"/>
    <property type="match status" value="1"/>
</dbReference>
<keyword evidence="4" id="KW-1185">Reference proteome</keyword>
<name>A0A7D8Z1Z4_VANHU</name>
<dbReference type="SUPFAM" id="SSF57959">
    <property type="entry name" value="Leucine zipper domain"/>
    <property type="match status" value="1"/>
</dbReference>
<accession>A0A7D8Z1Z4</accession>
<evidence type="ECO:0000313" key="3">
    <source>
        <dbReference type="EMBL" id="TXT03865.1"/>
    </source>
</evidence>
<feature type="region of interest" description="Disordered" evidence="1">
    <location>
        <begin position="135"/>
        <end position="176"/>
    </location>
</feature>
<feature type="compositionally biased region" description="Gly residues" evidence="1">
    <location>
        <begin position="7"/>
        <end position="17"/>
    </location>
</feature>
<dbReference type="Gene3D" id="1.20.5.170">
    <property type="match status" value="1"/>
</dbReference>
<feature type="compositionally biased region" description="Low complexity" evidence="1">
    <location>
        <begin position="147"/>
        <end position="166"/>
    </location>
</feature>
<feature type="region of interest" description="Disordered" evidence="1">
    <location>
        <begin position="1"/>
        <end position="39"/>
    </location>
</feature>
<gene>
    <name evidence="3" type="ORF">VHUM_04288</name>
</gene>
<dbReference type="InterPro" id="IPR046347">
    <property type="entry name" value="bZIP_sf"/>
</dbReference>
<protein>
    <recommendedName>
        <fullName evidence="2">BZIP domain-containing protein</fullName>
    </recommendedName>
</protein>
<evidence type="ECO:0000259" key="2">
    <source>
        <dbReference type="PROSITE" id="PS00036"/>
    </source>
</evidence>
<reference evidence="3 4" key="1">
    <citation type="journal article" date="2019" name="PLoS Genet.">
        <title>Convergent evolution of linked mating-type loci in basidiomycete fungi.</title>
        <authorList>
            <person name="Sun S."/>
            <person name="Coelho M.A."/>
            <person name="Heitman J."/>
            <person name="Nowrousian M."/>
        </authorList>
    </citation>
    <scope>NUCLEOTIDE SEQUENCE [LARGE SCALE GENOMIC DNA]</scope>
    <source>
        <strain evidence="3 4">CBS 4282</strain>
    </source>
</reference>
<feature type="domain" description="BZIP" evidence="2">
    <location>
        <begin position="23"/>
        <end position="36"/>
    </location>
</feature>
<feature type="compositionally biased region" description="Basic residues" evidence="1">
    <location>
        <begin position="25"/>
        <end position="39"/>
    </location>
</feature>
<evidence type="ECO:0000313" key="4">
    <source>
        <dbReference type="Proteomes" id="UP000473826"/>
    </source>
</evidence>
<dbReference type="EMBL" id="QKWK01000018">
    <property type="protein sequence ID" value="TXT03865.1"/>
    <property type="molecule type" value="Genomic_DNA"/>
</dbReference>
<organism evidence="3 4">
    <name type="scientific">Vanrija humicola</name>
    <name type="common">Yeast</name>
    <name type="synonym">Cryptococcus humicola</name>
    <dbReference type="NCBI Taxonomy" id="5417"/>
    <lineage>
        <taxon>Eukaryota</taxon>
        <taxon>Fungi</taxon>
        <taxon>Dikarya</taxon>
        <taxon>Basidiomycota</taxon>
        <taxon>Agaricomycotina</taxon>
        <taxon>Tremellomycetes</taxon>
        <taxon>Trichosporonales</taxon>
        <taxon>Trichosporonaceae</taxon>
        <taxon>Vanrija</taxon>
    </lineage>
</organism>
<comment type="caution">
    <text evidence="3">The sequence shown here is derived from an EMBL/GenBank/DDBJ whole genome shotgun (WGS) entry which is preliminary data.</text>
</comment>
<dbReference type="GO" id="GO:0003700">
    <property type="term" value="F:DNA-binding transcription factor activity"/>
    <property type="evidence" value="ECO:0007669"/>
    <property type="project" value="InterPro"/>
</dbReference>
<dbReference type="OrthoDB" id="3257643at2759"/>
<dbReference type="InterPro" id="IPR004827">
    <property type="entry name" value="bZIP"/>
</dbReference>
<proteinExistence type="predicted"/>
<dbReference type="AlphaFoldDB" id="A0A7D8Z1Z4"/>
<evidence type="ECO:0000256" key="1">
    <source>
        <dbReference type="SAM" id="MobiDB-lite"/>
    </source>
</evidence>
<dbReference type="PROSITE" id="PS00036">
    <property type="entry name" value="BZIP_BASIC"/>
    <property type="match status" value="1"/>
</dbReference>
<sequence length="176" mass="19006">MQRAAPLGGGAGGPGGPDDGDNRSRNAKAQRRHREKRKAHLKMLEESVQVLQAQLEEARRQLSNAAYGGGRLAYSPEPKNVGQMAQENAYLRDENADLRRQLYALRAAESGSTSSTSSYPPPLYQFGTIVGEEKGWGQQSISRHPQRASSTSSSRSRMLSTSSVSSGVHPPASKTL</sequence>
<dbReference type="Proteomes" id="UP000473826">
    <property type="component" value="Unassembled WGS sequence"/>
</dbReference>